<gene>
    <name evidence="1" type="ORF">ENT78_01495</name>
</gene>
<sequence>MLVKSSKFLVFLLLIICVLNFAAGGITLTEKVKLVILPGKVGSGWNMDEVDYLLSILEEQALELGRFQLFPRSDLQQIMKERNLSEFGVSQAIEIGKLGGSKYALLLTLTELSSSWSSKANSYIAVSRYTIKLYNIEDGSLLASKTMESEGSSKESSQKAISNALRSTATDIWYELRQIFKLEAYVKAVNGNAVTLAGIDPKLAKKGYIFQIETSNGGIGYVKVVGYNKSDGTVIANFMYGERPEEYDIATEFPIMPFKAGLGLGMFSGMFGLGISAWGSTEDIPLPLYIGVGTFLGSILNYTPAYMNFGVGFNLLEMGRINASVNGGLSLIGLIDLDTFEPVGYIFGAFGGAILTYDFNPRMGVYGSIGYSLYLGTGGPTGISIQIGMYF</sequence>
<protein>
    <submittedName>
        <fullName evidence="1">Uncharacterized protein</fullName>
    </submittedName>
</protein>
<proteinExistence type="predicted"/>
<evidence type="ECO:0000313" key="1">
    <source>
        <dbReference type="EMBL" id="HGU52200.1"/>
    </source>
</evidence>
<dbReference type="AlphaFoldDB" id="A0A7V4NET1"/>
<accession>A0A7V4NET1</accession>
<organism evidence="1">
    <name type="scientific">Fervidobacterium pennivorans</name>
    <dbReference type="NCBI Taxonomy" id="93466"/>
    <lineage>
        <taxon>Bacteria</taxon>
        <taxon>Thermotogati</taxon>
        <taxon>Thermotogota</taxon>
        <taxon>Thermotogae</taxon>
        <taxon>Thermotogales</taxon>
        <taxon>Fervidobacteriaceae</taxon>
        <taxon>Fervidobacterium</taxon>
    </lineage>
</organism>
<comment type="caution">
    <text evidence="1">The sequence shown here is derived from an EMBL/GenBank/DDBJ whole genome shotgun (WGS) entry which is preliminary data.</text>
</comment>
<reference evidence="1" key="1">
    <citation type="journal article" date="2020" name="mSystems">
        <title>Genome- and Community-Level Interaction Insights into Carbon Utilization and Element Cycling Functions of Hydrothermarchaeota in Hydrothermal Sediment.</title>
        <authorList>
            <person name="Zhou Z."/>
            <person name="Liu Y."/>
            <person name="Xu W."/>
            <person name="Pan J."/>
            <person name="Luo Z.H."/>
            <person name="Li M."/>
        </authorList>
    </citation>
    <scope>NUCLEOTIDE SEQUENCE [LARGE SCALE GENOMIC DNA]</scope>
    <source>
        <strain evidence="1">SpSt-61</strain>
    </source>
</reference>
<dbReference type="EMBL" id="DSZZ01000070">
    <property type="protein sequence ID" value="HGU52200.1"/>
    <property type="molecule type" value="Genomic_DNA"/>
</dbReference>
<name>A0A7V4NET1_FERPE</name>
<dbReference type="Gene3D" id="3.40.50.10610">
    <property type="entry name" value="ABC-type transport auxiliary lipoprotein component"/>
    <property type="match status" value="1"/>
</dbReference>